<evidence type="ECO:0000256" key="2">
    <source>
        <dbReference type="ARBA" id="ARBA00022729"/>
    </source>
</evidence>
<comment type="similarity">
    <text evidence="1">Belongs to the TrbG/VirB9 family.</text>
</comment>
<comment type="caution">
    <text evidence="5">The sequence shown here is derived from an EMBL/GenBank/DDBJ whole genome shotgun (WGS) entry which is preliminary data.</text>
</comment>
<sequence length="280" mass="30467">MKKLLLSLAALLALSSGASAELVPAAVKADQRIRTVTYHKDNVVSLAGTLGVSTMIVFGEDEEIATVAMGDSVSWQAVPDKSKAFLFIKPLERDAVTNMNIVTNKRIYNFLLKAGSPNNKDMTFKLRFDYPDEIADARLLDQAKRMAAMPNFQQLKQNAANANLDYGFKGSSLNAPQNIFDDGVKTYFKFAGDVPGIFLVNPDGTESLINHRREGEVIVVDKVAAQWTLRANNEATCVFNLRAQPAESPKSIMTPIQPEIQMVGEPAPVPAEAPAIKAKG</sequence>
<dbReference type="Proteomes" id="UP000403266">
    <property type="component" value="Unassembled WGS sequence"/>
</dbReference>
<evidence type="ECO:0000256" key="4">
    <source>
        <dbReference type="SAM" id="SignalP"/>
    </source>
</evidence>
<dbReference type="Pfam" id="PF03524">
    <property type="entry name" value="CagX"/>
    <property type="match status" value="1"/>
</dbReference>
<reference evidence="5 6" key="1">
    <citation type="journal article" date="2019" name="Syst. Appl. Microbiol.">
        <title>Microvirga tunisiensis sp. nov., a root nodule symbiotic bacterium isolated from Lupinus micranthus and L. luteus grown in Northern Tunisia.</title>
        <authorList>
            <person name="Msaddak A."/>
            <person name="Rejili M."/>
            <person name="Duran D."/>
            <person name="Mars M."/>
            <person name="Palacios J.M."/>
            <person name="Ruiz-Argueso T."/>
            <person name="Rey L."/>
            <person name="Imperial J."/>
        </authorList>
    </citation>
    <scope>NUCLEOTIDE SEQUENCE [LARGE SCALE GENOMIC DNA]</scope>
    <source>
        <strain evidence="5 6">Lmie10</strain>
    </source>
</reference>
<feature type="chain" id="PRO_5030135480" evidence="4">
    <location>
        <begin position="21"/>
        <end position="280"/>
    </location>
</feature>
<keyword evidence="2 4" id="KW-0732">Signal</keyword>
<evidence type="ECO:0000256" key="3">
    <source>
        <dbReference type="ARBA" id="ARBA00023026"/>
    </source>
</evidence>
<evidence type="ECO:0000313" key="6">
    <source>
        <dbReference type="Proteomes" id="UP000403266"/>
    </source>
</evidence>
<keyword evidence="3" id="KW-0843">Virulence</keyword>
<evidence type="ECO:0000313" key="5">
    <source>
        <dbReference type="EMBL" id="MPR26937.1"/>
    </source>
</evidence>
<dbReference type="InterPro" id="IPR010258">
    <property type="entry name" value="Conjugal_tfr_TrbG/VirB9/CagX"/>
</dbReference>
<dbReference type="RefSeq" id="WP_162003046.1">
    <property type="nucleotide sequence ID" value="NZ_VOSJ01000063.1"/>
</dbReference>
<proteinExistence type="inferred from homology"/>
<feature type="signal peptide" evidence="4">
    <location>
        <begin position="1"/>
        <end position="20"/>
    </location>
</feature>
<dbReference type="EMBL" id="VOSK01000066">
    <property type="protein sequence ID" value="MPR26937.1"/>
    <property type="molecule type" value="Genomic_DNA"/>
</dbReference>
<protein>
    <submittedName>
        <fullName evidence="5">P-type conjugative transfer protein VirB9</fullName>
    </submittedName>
</protein>
<accession>A0A5N7MJ20</accession>
<dbReference type="AlphaFoldDB" id="A0A5N7MJ20"/>
<organism evidence="5 6">
    <name type="scientific">Microvirga tunisiensis</name>
    <dbReference type="NCBI Taxonomy" id="2108360"/>
    <lineage>
        <taxon>Bacteria</taxon>
        <taxon>Pseudomonadati</taxon>
        <taxon>Pseudomonadota</taxon>
        <taxon>Alphaproteobacteria</taxon>
        <taxon>Hyphomicrobiales</taxon>
        <taxon>Methylobacteriaceae</taxon>
        <taxon>Microvirga</taxon>
    </lineage>
</organism>
<dbReference type="CDD" id="cd06911">
    <property type="entry name" value="VirB9_CagX_TrbG"/>
    <property type="match status" value="1"/>
</dbReference>
<dbReference type="InterPro" id="IPR014148">
    <property type="entry name" value="VirB9"/>
</dbReference>
<dbReference type="NCBIfam" id="TIGR02781">
    <property type="entry name" value="VirB9"/>
    <property type="match status" value="1"/>
</dbReference>
<gene>
    <name evidence="5" type="primary">virB9</name>
    <name evidence="5" type="ORF">FS320_17355</name>
</gene>
<keyword evidence="6" id="KW-1185">Reference proteome</keyword>
<dbReference type="InterPro" id="IPR033645">
    <property type="entry name" value="VirB9/CagX/TrbG_C"/>
</dbReference>
<dbReference type="Gene3D" id="2.60.40.2500">
    <property type="match status" value="1"/>
</dbReference>
<dbReference type="InterPro" id="IPR038161">
    <property type="entry name" value="VirB9/CagX/TrbG_C_sf"/>
</dbReference>
<evidence type="ECO:0000256" key="1">
    <source>
        <dbReference type="ARBA" id="ARBA00006135"/>
    </source>
</evidence>
<name>A0A5N7MJ20_9HYPH</name>